<dbReference type="InterPro" id="IPR036890">
    <property type="entry name" value="HATPase_C_sf"/>
</dbReference>
<keyword evidence="5" id="KW-0472">Membrane</keyword>
<dbReference type="PANTHER" id="PTHR24421:SF61">
    <property type="entry name" value="OXYGEN SENSOR HISTIDINE KINASE NREB"/>
    <property type="match status" value="1"/>
</dbReference>
<organism evidence="7 8">
    <name type="scientific">Rugosimonospora acidiphila</name>
    <dbReference type="NCBI Taxonomy" id="556531"/>
    <lineage>
        <taxon>Bacteria</taxon>
        <taxon>Bacillati</taxon>
        <taxon>Actinomycetota</taxon>
        <taxon>Actinomycetes</taxon>
        <taxon>Micromonosporales</taxon>
        <taxon>Micromonosporaceae</taxon>
        <taxon>Rugosimonospora</taxon>
    </lineage>
</organism>
<feature type="transmembrane region" description="Helical" evidence="5">
    <location>
        <begin position="436"/>
        <end position="459"/>
    </location>
</feature>
<evidence type="ECO:0000256" key="4">
    <source>
        <dbReference type="SAM" id="MobiDB-lite"/>
    </source>
</evidence>
<feature type="transmembrane region" description="Helical" evidence="5">
    <location>
        <begin position="216"/>
        <end position="236"/>
    </location>
</feature>
<dbReference type="InterPro" id="IPR050482">
    <property type="entry name" value="Sensor_HK_TwoCompSys"/>
</dbReference>
<comment type="caution">
    <text evidence="7">The sequence shown here is derived from an EMBL/GenBank/DDBJ whole genome shotgun (WGS) entry which is preliminary data.</text>
</comment>
<dbReference type="PANTHER" id="PTHR24421">
    <property type="entry name" value="NITRATE/NITRITE SENSOR PROTEIN NARX-RELATED"/>
    <property type="match status" value="1"/>
</dbReference>
<dbReference type="InterPro" id="IPR003594">
    <property type="entry name" value="HATPase_dom"/>
</dbReference>
<reference evidence="8" key="1">
    <citation type="journal article" date="2019" name="Int. J. Syst. Evol. Microbiol.">
        <title>The Global Catalogue of Microorganisms (GCM) 10K type strain sequencing project: providing services to taxonomists for standard genome sequencing and annotation.</title>
        <authorList>
            <consortium name="The Broad Institute Genomics Platform"/>
            <consortium name="The Broad Institute Genome Sequencing Center for Infectious Disease"/>
            <person name="Wu L."/>
            <person name="Ma J."/>
        </authorList>
    </citation>
    <scope>NUCLEOTIDE SEQUENCE [LARGE SCALE GENOMIC DNA]</scope>
    <source>
        <strain evidence="8">JCM 18304</strain>
    </source>
</reference>
<feature type="transmembrane region" description="Helical" evidence="5">
    <location>
        <begin position="286"/>
        <end position="307"/>
    </location>
</feature>
<feature type="domain" description="Histidine kinase/HSP90-like ATPase" evidence="6">
    <location>
        <begin position="575"/>
        <end position="669"/>
    </location>
</feature>
<evidence type="ECO:0000313" key="8">
    <source>
        <dbReference type="Proteomes" id="UP001501570"/>
    </source>
</evidence>
<feature type="transmembrane region" description="Helical" evidence="5">
    <location>
        <begin position="257"/>
        <end position="280"/>
    </location>
</feature>
<dbReference type="Pfam" id="PF02518">
    <property type="entry name" value="HATPase_c"/>
    <property type="match status" value="1"/>
</dbReference>
<keyword evidence="5" id="KW-0812">Transmembrane</keyword>
<feature type="transmembrane region" description="Helical" evidence="5">
    <location>
        <begin position="58"/>
        <end position="78"/>
    </location>
</feature>
<evidence type="ECO:0000259" key="6">
    <source>
        <dbReference type="Pfam" id="PF02518"/>
    </source>
</evidence>
<evidence type="ECO:0000256" key="5">
    <source>
        <dbReference type="SAM" id="Phobius"/>
    </source>
</evidence>
<sequence length="674" mass="68936">MVSGMSEPIGRPAAERGALGGRLSVILAGISGCLFLTMSTSSSYTATQPDFFDAVERFQPYGVGWGLVAAPIVATVVGLCALRWWPYLLLLAGLLAVPPLLSELAGVNYPIGVTIVCTAGYPLAIIGVLACAQGLAGSAMGWASALTGLTLGARLFGVGLGQVRWGAVLSDDLIRWHTVLVGVGLVGLVPVVWGHARGDRAAAGGGAAGAWSWPRLRLIVAGTLATCVVIPLSLLTTQRLADLLGVTWSALYRHGSAEMAVIGAITLVVVGILAAVAGPWSLTTALTAATIQVAVVAPVSLAVMALVGSDPTRLLGALAGVALGMVAAGNRWRFPLAGALAVSTAMILFIAYVATTGLPEKLAEQRSLIPALLILVAITAAATAVVGATAPVLATRGALPAALGPLAGILAEGGLQTIEGTYRQGNLQEPVYHNPVYHTTTSAVLLLVAGAAIGGVGVARQLAVRRAERQHTEQIRREAAAAERERLARPIHDGVLQVLALVQRQGSELGGEGGKLAALAGEQEVALRSLLTGGTTTRRGASEDLRTPLLALASPAIEVSAPAGPVVLAALAVTELTAAVRAALDNVRQHAGPGARAWVLVEDEQDGVRVTVRDDGVGFGPERLDEATEAGRLGVAQSMRGRIADSGGTTTIHSNPGEGTEVEFWVPRKPPAGR</sequence>
<dbReference type="Gene3D" id="3.30.565.10">
    <property type="entry name" value="Histidine kinase-like ATPase, C-terminal domain"/>
    <property type="match status" value="1"/>
</dbReference>
<protein>
    <recommendedName>
        <fullName evidence="6">Histidine kinase/HSP90-like ATPase domain-containing protein</fullName>
    </recommendedName>
</protein>
<keyword evidence="2" id="KW-0418">Kinase</keyword>
<gene>
    <name evidence="7" type="ORF">GCM10023322_42940</name>
</gene>
<feature type="transmembrane region" description="Helical" evidence="5">
    <location>
        <begin position="173"/>
        <end position="196"/>
    </location>
</feature>
<evidence type="ECO:0000256" key="2">
    <source>
        <dbReference type="ARBA" id="ARBA00022777"/>
    </source>
</evidence>
<evidence type="ECO:0000313" key="7">
    <source>
        <dbReference type="EMBL" id="GAA5189662.1"/>
    </source>
</evidence>
<feature type="transmembrane region" description="Helical" evidence="5">
    <location>
        <begin position="113"/>
        <end position="136"/>
    </location>
</feature>
<name>A0ABP9S2H6_9ACTN</name>
<feature type="transmembrane region" description="Helical" evidence="5">
    <location>
        <begin position="84"/>
        <end position="101"/>
    </location>
</feature>
<feature type="transmembrane region" description="Helical" evidence="5">
    <location>
        <begin position="367"/>
        <end position="390"/>
    </location>
</feature>
<dbReference type="EMBL" id="BAABJQ010000012">
    <property type="protein sequence ID" value="GAA5189662.1"/>
    <property type="molecule type" value="Genomic_DNA"/>
</dbReference>
<dbReference type="CDD" id="cd16917">
    <property type="entry name" value="HATPase_UhpB-NarQ-NarX-like"/>
    <property type="match status" value="1"/>
</dbReference>
<keyword evidence="8" id="KW-1185">Reference proteome</keyword>
<keyword evidence="3" id="KW-0902">Two-component regulatory system</keyword>
<dbReference type="Proteomes" id="UP001501570">
    <property type="component" value="Unassembled WGS sequence"/>
</dbReference>
<feature type="transmembrane region" description="Helical" evidence="5">
    <location>
        <begin position="142"/>
        <end position="161"/>
    </location>
</feature>
<feature type="transmembrane region" description="Helical" evidence="5">
    <location>
        <begin position="20"/>
        <end position="37"/>
    </location>
</feature>
<keyword evidence="5" id="KW-1133">Transmembrane helix</keyword>
<feature type="transmembrane region" description="Helical" evidence="5">
    <location>
        <begin position="314"/>
        <end position="330"/>
    </location>
</feature>
<evidence type="ECO:0000256" key="1">
    <source>
        <dbReference type="ARBA" id="ARBA00022679"/>
    </source>
</evidence>
<feature type="transmembrane region" description="Helical" evidence="5">
    <location>
        <begin position="336"/>
        <end position="355"/>
    </location>
</feature>
<feature type="region of interest" description="Disordered" evidence="4">
    <location>
        <begin position="645"/>
        <end position="674"/>
    </location>
</feature>
<proteinExistence type="predicted"/>
<accession>A0ABP9S2H6</accession>
<evidence type="ECO:0000256" key="3">
    <source>
        <dbReference type="ARBA" id="ARBA00023012"/>
    </source>
</evidence>
<dbReference type="SUPFAM" id="SSF55874">
    <property type="entry name" value="ATPase domain of HSP90 chaperone/DNA topoisomerase II/histidine kinase"/>
    <property type="match status" value="1"/>
</dbReference>
<keyword evidence="1" id="KW-0808">Transferase</keyword>